<gene>
    <name evidence="2" type="ORF">LCGC14_2259540</name>
</gene>
<name>A0A0F9D0G2_9ZZZZ</name>
<dbReference type="PROSITE" id="PS00198">
    <property type="entry name" value="4FE4S_FER_1"/>
    <property type="match status" value="1"/>
</dbReference>
<dbReference type="PANTHER" id="PTHR43560:SF1">
    <property type="entry name" value="ION-TRANSLOCATING OXIDOREDUCTASE COMPLEX SUBUNIT B"/>
    <property type="match status" value="1"/>
</dbReference>
<evidence type="ECO:0000313" key="2">
    <source>
        <dbReference type="EMBL" id="KKL55024.1"/>
    </source>
</evidence>
<sequence>MQTAGRADIPGAWVPAAGCKPGGAEVAEALAELLGLEAESLSPNVARVFCSGGIEETVNDKVYTGIKTCISANIVGGEKACLYSCIGFGDCCPVCAFDAIHMGDNGLPVVDLGKCTGCGECVKACPRNIIGLTEHDEVVHVYCRSRDKGPVAKKICTAGCIACKICEKDDDTGALKVTDFLAVVDYEVNKAPVASVNRCPTKVIRVSDPVPGYENHFKEKIKEAQLTAEKSVSKE</sequence>
<dbReference type="SUPFAM" id="SSF54862">
    <property type="entry name" value="4Fe-4S ferredoxins"/>
    <property type="match status" value="1"/>
</dbReference>
<dbReference type="InterPro" id="IPR017896">
    <property type="entry name" value="4Fe4S_Fe-S-bd"/>
</dbReference>
<accession>A0A0F9D0G2</accession>
<dbReference type="Gene3D" id="3.30.70.20">
    <property type="match status" value="1"/>
</dbReference>
<dbReference type="InterPro" id="IPR017900">
    <property type="entry name" value="4Fe4S_Fe_S_CS"/>
</dbReference>
<organism evidence="2">
    <name type="scientific">marine sediment metagenome</name>
    <dbReference type="NCBI Taxonomy" id="412755"/>
    <lineage>
        <taxon>unclassified sequences</taxon>
        <taxon>metagenomes</taxon>
        <taxon>ecological metagenomes</taxon>
    </lineage>
</organism>
<feature type="domain" description="4Fe-4S ferredoxin-type" evidence="1">
    <location>
        <begin position="106"/>
        <end position="135"/>
    </location>
</feature>
<reference evidence="2" key="1">
    <citation type="journal article" date="2015" name="Nature">
        <title>Complex archaea that bridge the gap between prokaryotes and eukaryotes.</title>
        <authorList>
            <person name="Spang A."/>
            <person name="Saw J.H."/>
            <person name="Jorgensen S.L."/>
            <person name="Zaremba-Niedzwiedzka K."/>
            <person name="Martijn J."/>
            <person name="Lind A.E."/>
            <person name="van Eijk R."/>
            <person name="Schleper C."/>
            <person name="Guy L."/>
            <person name="Ettema T.J."/>
        </authorList>
    </citation>
    <scope>NUCLEOTIDE SEQUENCE</scope>
</reference>
<comment type="caution">
    <text evidence="2">The sequence shown here is derived from an EMBL/GenBank/DDBJ whole genome shotgun (WGS) entry which is preliminary data.</text>
</comment>
<dbReference type="PANTHER" id="PTHR43560">
    <property type="entry name" value="ION-TRANSLOCATING OXIDOREDUCTASE COMPLEX SUBUNIT B"/>
    <property type="match status" value="1"/>
</dbReference>
<protein>
    <recommendedName>
        <fullName evidence="1">4Fe-4S ferredoxin-type domain-containing protein</fullName>
    </recommendedName>
</protein>
<evidence type="ECO:0000259" key="1">
    <source>
        <dbReference type="PROSITE" id="PS51379"/>
    </source>
</evidence>
<dbReference type="PROSITE" id="PS51379">
    <property type="entry name" value="4FE4S_FER_2"/>
    <property type="match status" value="1"/>
</dbReference>
<dbReference type="InterPro" id="IPR050395">
    <property type="entry name" value="4Fe4S_Ferredoxin_RnfB"/>
</dbReference>
<dbReference type="EMBL" id="LAZR01030988">
    <property type="protein sequence ID" value="KKL55024.1"/>
    <property type="molecule type" value="Genomic_DNA"/>
</dbReference>
<dbReference type="Pfam" id="PF00037">
    <property type="entry name" value="Fer4"/>
    <property type="match status" value="1"/>
</dbReference>
<dbReference type="AlphaFoldDB" id="A0A0F9D0G2"/>
<proteinExistence type="predicted"/>